<protein>
    <recommendedName>
        <fullName evidence="5">Exodeoxyribonuclease 7 large subunit</fullName>
        <ecNumber evidence="5">3.1.11.6</ecNumber>
    </recommendedName>
    <alternativeName>
        <fullName evidence="5">Exodeoxyribonuclease VII large subunit</fullName>
        <shortName evidence="5">Exonuclease VII large subunit</shortName>
    </alternativeName>
</protein>
<dbReference type="GO" id="GO:0009318">
    <property type="term" value="C:exodeoxyribonuclease VII complex"/>
    <property type="evidence" value="ECO:0007669"/>
    <property type="project" value="UniProtKB-UniRule"/>
</dbReference>
<evidence type="ECO:0000256" key="5">
    <source>
        <dbReference type="HAMAP-Rule" id="MF_00378"/>
    </source>
</evidence>
<evidence type="ECO:0000256" key="6">
    <source>
        <dbReference type="RuleBase" id="RU004355"/>
    </source>
</evidence>
<keyword evidence="3 5" id="KW-0378">Hydrolase</keyword>
<sequence length="507" mass="55157">MSCPTITSAVAYLQPGYRLAQTGRAAAGTAVRAVAATGGRTYTAGPSGPVPALLPGPMSEDRVEYSLGRDVLTPSQLTRRARDLLEDEFGLIWLAGELSNFARPASGHLYFSLKDGGAQVRCAMFKPKSSLLRFRPADGMQVLARARVSLYEARGEFQLIVEHLEEAGEGALQREFERLKALLAAQGLFASERKRPLPSHPRRLAVITSASGAAVRDVLSVLGRRYPLLQVDVVPVPVQGKEAPPAIVLALKRVAAAARHDVILLTRGGGSIEDLWAFNDEAVARAIHASAIPVVSAIGHEIDFTIADFVADLRAPTPSAAAELLVPDALEIRRALEQRAGRLQLLLQRRLQRHQQQLDRLLAQLQARSPAARLQLGRSRLDGLQLRLAHALARSQQRTRSRLDTLQAGLLRQHPRERLQRLRLALANRQQLLQSSLRARLDARQGQLAQLARALHAISPLAVLGRGYALLQDPASGRIVRTPSDTTAGQLLRARLADGELNVRVEG</sequence>
<comment type="similarity">
    <text evidence="5 6">Belongs to the XseA family.</text>
</comment>
<feature type="domain" description="Exonuclease VII large subunit C-terminal" evidence="7">
    <location>
        <begin position="188"/>
        <end position="503"/>
    </location>
</feature>
<evidence type="ECO:0000313" key="10">
    <source>
        <dbReference type="Proteomes" id="UP000295293"/>
    </source>
</evidence>
<organism evidence="9 10">
    <name type="scientific">Tahibacter aquaticus</name>
    <dbReference type="NCBI Taxonomy" id="520092"/>
    <lineage>
        <taxon>Bacteria</taxon>
        <taxon>Pseudomonadati</taxon>
        <taxon>Pseudomonadota</taxon>
        <taxon>Gammaproteobacteria</taxon>
        <taxon>Lysobacterales</taxon>
        <taxon>Rhodanobacteraceae</taxon>
        <taxon>Tahibacter</taxon>
    </lineage>
</organism>
<proteinExistence type="inferred from homology"/>
<comment type="caution">
    <text evidence="9">The sequence shown here is derived from an EMBL/GenBank/DDBJ whole genome shotgun (WGS) entry which is preliminary data.</text>
</comment>
<dbReference type="GO" id="GO:0006308">
    <property type="term" value="P:DNA catabolic process"/>
    <property type="evidence" value="ECO:0007669"/>
    <property type="project" value="UniProtKB-UniRule"/>
</dbReference>
<evidence type="ECO:0000259" key="7">
    <source>
        <dbReference type="Pfam" id="PF02601"/>
    </source>
</evidence>
<evidence type="ECO:0000256" key="1">
    <source>
        <dbReference type="ARBA" id="ARBA00022490"/>
    </source>
</evidence>
<dbReference type="GO" id="GO:0008855">
    <property type="term" value="F:exodeoxyribonuclease VII activity"/>
    <property type="evidence" value="ECO:0007669"/>
    <property type="project" value="UniProtKB-UniRule"/>
</dbReference>
<evidence type="ECO:0000313" key="9">
    <source>
        <dbReference type="EMBL" id="TDR40769.1"/>
    </source>
</evidence>
<dbReference type="PANTHER" id="PTHR30008">
    <property type="entry name" value="EXODEOXYRIBONUCLEASE 7 LARGE SUBUNIT"/>
    <property type="match status" value="1"/>
</dbReference>
<reference evidence="9 10" key="1">
    <citation type="submission" date="2019-03" db="EMBL/GenBank/DDBJ databases">
        <title>Genomic Encyclopedia of Type Strains, Phase IV (KMG-IV): sequencing the most valuable type-strain genomes for metagenomic binning, comparative biology and taxonomic classification.</title>
        <authorList>
            <person name="Goeker M."/>
        </authorList>
    </citation>
    <scope>NUCLEOTIDE SEQUENCE [LARGE SCALE GENOMIC DNA]</scope>
    <source>
        <strain evidence="9 10">DSM 21667</strain>
    </source>
</reference>
<dbReference type="Pfam" id="PF02601">
    <property type="entry name" value="Exonuc_VII_L"/>
    <property type="match status" value="1"/>
</dbReference>
<evidence type="ECO:0000259" key="8">
    <source>
        <dbReference type="Pfam" id="PF13742"/>
    </source>
</evidence>
<dbReference type="GO" id="GO:0005737">
    <property type="term" value="C:cytoplasm"/>
    <property type="evidence" value="ECO:0007669"/>
    <property type="project" value="UniProtKB-SubCell"/>
</dbReference>
<name>A0A4R6YRQ7_9GAMM</name>
<dbReference type="InterPro" id="IPR020579">
    <property type="entry name" value="Exonuc_VII_lsu_C"/>
</dbReference>
<dbReference type="NCBIfam" id="TIGR00237">
    <property type="entry name" value="xseA"/>
    <property type="match status" value="1"/>
</dbReference>
<dbReference type="EMBL" id="SNZH01000012">
    <property type="protein sequence ID" value="TDR40769.1"/>
    <property type="molecule type" value="Genomic_DNA"/>
</dbReference>
<dbReference type="InterPro" id="IPR025824">
    <property type="entry name" value="OB-fold_nuc-bd_dom"/>
</dbReference>
<keyword evidence="1 5" id="KW-0963">Cytoplasm</keyword>
<keyword evidence="2 5" id="KW-0540">Nuclease</keyword>
<keyword evidence="4 5" id="KW-0269">Exonuclease</keyword>
<accession>A0A4R6YRQ7</accession>
<dbReference type="GO" id="GO:0003676">
    <property type="term" value="F:nucleic acid binding"/>
    <property type="evidence" value="ECO:0007669"/>
    <property type="project" value="InterPro"/>
</dbReference>
<evidence type="ECO:0000256" key="3">
    <source>
        <dbReference type="ARBA" id="ARBA00022801"/>
    </source>
</evidence>
<comment type="subcellular location">
    <subcellularLocation>
        <location evidence="5 6">Cytoplasm</location>
    </subcellularLocation>
</comment>
<dbReference type="Proteomes" id="UP000295293">
    <property type="component" value="Unassembled WGS sequence"/>
</dbReference>
<dbReference type="EC" id="3.1.11.6" evidence="5"/>
<gene>
    <name evidence="5" type="primary">xseA</name>
    <name evidence="9" type="ORF">DFR29_11283</name>
</gene>
<evidence type="ECO:0000256" key="4">
    <source>
        <dbReference type="ARBA" id="ARBA00022839"/>
    </source>
</evidence>
<dbReference type="AlphaFoldDB" id="A0A4R6YRQ7"/>
<dbReference type="CDD" id="cd04489">
    <property type="entry name" value="ExoVII_LU_OBF"/>
    <property type="match status" value="1"/>
</dbReference>
<dbReference type="HAMAP" id="MF_00378">
    <property type="entry name" value="Exonuc_7_L"/>
    <property type="match status" value="1"/>
</dbReference>
<evidence type="ECO:0000256" key="2">
    <source>
        <dbReference type="ARBA" id="ARBA00022722"/>
    </source>
</evidence>
<keyword evidence="10" id="KW-1185">Reference proteome</keyword>
<feature type="domain" description="OB-fold nucleic acid binding" evidence="8">
    <location>
        <begin position="75"/>
        <end position="164"/>
    </location>
</feature>
<comment type="subunit">
    <text evidence="5">Heterooligomer composed of large and small subunits.</text>
</comment>
<dbReference type="InterPro" id="IPR003753">
    <property type="entry name" value="Exonuc_VII_L"/>
</dbReference>
<comment type="catalytic activity">
    <reaction evidence="5 6">
        <text>Exonucleolytic cleavage in either 5'- to 3'- or 3'- to 5'-direction to yield nucleoside 5'-phosphates.</text>
        <dbReference type="EC" id="3.1.11.6"/>
    </reaction>
</comment>
<dbReference type="Pfam" id="PF13742">
    <property type="entry name" value="tRNA_anti_2"/>
    <property type="match status" value="1"/>
</dbReference>
<comment type="function">
    <text evidence="5">Bidirectionally degrades single-stranded DNA into large acid-insoluble oligonucleotides, which are then degraded further into small acid-soluble oligonucleotides.</text>
</comment>
<dbReference type="PANTHER" id="PTHR30008:SF0">
    <property type="entry name" value="EXODEOXYRIBONUCLEASE 7 LARGE SUBUNIT"/>
    <property type="match status" value="1"/>
</dbReference>